<keyword evidence="5" id="KW-0547">Nucleotide-binding</keyword>
<reference evidence="18 19" key="1">
    <citation type="submission" date="2021-01" db="EMBL/GenBank/DDBJ databases">
        <title>WGS of actinomycetes isolated from Thailand.</title>
        <authorList>
            <person name="Thawai C."/>
        </authorList>
    </citation>
    <scope>NUCLEOTIDE SEQUENCE [LARGE SCALE GENOMIC DNA]</scope>
    <source>
        <strain evidence="18 19">LPG 2</strain>
    </source>
</reference>
<evidence type="ECO:0000259" key="17">
    <source>
        <dbReference type="PROSITE" id="PS50893"/>
    </source>
</evidence>
<evidence type="ECO:0000256" key="9">
    <source>
        <dbReference type="ARBA" id="ARBA00022833"/>
    </source>
</evidence>
<dbReference type="RefSeq" id="WP_201947229.1">
    <property type="nucleotide sequence ID" value="NZ_JAERRJ010000004.1"/>
</dbReference>
<dbReference type="InterPro" id="IPR003593">
    <property type="entry name" value="AAA+_ATPase"/>
</dbReference>
<keyword evidence="4" id="KW-0677">Repeat</keyword>
<keyword evidence="2" id="KW-0963">Cytoplasm</keyword>
<dbReference type="InterPro" id="IPR017871">
    <property type="entry name" value="ABC_transporter-like_CS"/>
</dbReference>
<gene>
    <name evidence="18" type="ORF">JK358_13215</name>
</gene>
<keyword evidence="3" id="KW-0479">Metal-binding</keyword>
<evidence type="ECO:0000256" key="15">
    <source>
        <dbReference type="ARBA" id="ARBA00039316"/>
    </source>
</evidence>
<dbReference type="Gene3D" id="3.40.50.300">
    <property type="entry name" value="P-loop containing nucleotide triphosphate hydrolases"/>
    <property type="match status" value="2"/>
</dbReference>
<dbReference type="EMBL" id="JAERRJ010000004">
    <property type="protein sequence ID" value="MBL1075354.1"/>
    <property type="molecule type" value="Genomic_DNA"/>
</dbReference>
<evidence type="ECO:0000256" key="12">
    <source>
        <dbReference type="ARBA" id="ARBA00023125"/>
    </source>
</evidence>
<proteinExistence type="inferred from homology"/>
<comment type="caution">
    <text evidence="18">The sequence shown here is derived from an EMBL/GenBank/DDBJ whole genome shotgun (WGS) entry which is preliminary data.</text>
</comment>
<dbReference type="Proteomes" id="UP000602198">
    <property type="component" value="Unassembled WGS sequence"/>
</dbReference>
<evidence type="ECO:0000313" key="18">
    <source>
        <dbReference type="EMBL" id="MBL1075354.1"/>
    </source>
</evidence>
<keyword evidence="10" id="KW-0067">ATP-binding</keyword>
<dbReference type="PANTHER" id="PTHR43152">
    <property type="entry name" value="UVRABC SYSTEM PROTEIN A"/>
    <property type="match status" value="1"/>
</dbReference>
<evidence type="ECO:0000256" key="10">
    <source>
        <dbReference type="ARBA" id="ARBA00022840"/>
    </source>
</evidence>
<keyword evidence="13" id="KW-0234">DNA repair</keyword>
<evidence type="ECO:0000256" key="7">
    <source>
        <dbReference type="ARBA" id="ARBA00022769"/>
    </source>
</evidence>
<dbReference type="Pfam" id="PF17755">
    <property type="entry name" value="UvrA_DNA-bind"/>
    <property type="match status" value="1"/>
</dbReference>
<dbReference type="InterPro" id="IPR041552">
    <property type="entry name" value="UvrA_DNA-bd"/>
</dbReference>
<evidence type="ECO:0000256" key="16">
    <source>
        <dbReference type="ARBA" id="ARBA00042156"/>
    </source>
</evidence>
<evidence type="ECO:0000256" key="13">
    <source>
        <dbReference type="ARBA" id="ARBA00023204"/>
    </source>
</evidence>
<dbReference type="PANTHER" id="PTHR43152:SF1">
    <property type="entry name" value="UVRA PROTEIN"/>
    <property type="match status" value="1"/>
</dbReference>
<dbReference type="SUPFAM" id="SSF52540">
    <property type="entry name" value="P-loop containing nucleoside triphosphate hydrolases"/>
    <property type="match status" value="2"/>
</dbReference>
<keyword evidence="11" id="KW-0267">Excision nuclease</keyword>
<dbReference type="InterPro" id="IPR003439">
    <property type="entry name" value="ABC_transporter-like_ATP-bd"/>
</dbReference>
<feature type="domain" description="ABC transporter" evidence="17">
    <location>
        <begin position="495"/>
        <end position="816"/>
    </location>
</feature>
<keyword evidence="19" id="KW-1185">Reference proteome</keyword>
<evidence type="ECO:0000313" key="19">
    <source>
        <dbReference type="Proteomes" id="UP000602198"/>
    </source>
</evidence>
<accession>A0ABS1M6D9</accession>
<dbReference type="Gene3D" id="1.10.8.280">
    <property type="entry name" value="ABC transporter ATPase domain-like"/>
    <property type="match status" value="1"/>
</dbReference>
<keyword evidence="7" id="KW-0228">DNA excision</keyword>
<evidence type="ECO:0000256" key="14">
    <source>
        <dbReference type="ARBA" id="ARBA00038000"/>
    </source>
</evidence>
<dbReference type="PROSITE" id="PS50893">
    <property type="entry name" value="ABC_TRANSPORTER_2"/>
    <property type="match status" value="2"/>
</dbReference>
<keyword evidence="9" id="KW-0862">Zinc</keyword>
<evidence type="ECO:0000256" key="8">
    <source>
        <dbReference type="ARBA" id="ARBA00022771"/>
    </source>
</evidence>
<evidence type="ECO:0000256" key="2">
    <source>
        <dbReference type="ARBA" id="ARBA00022490"/>
    </source>
</evidence>
<protein>
    <recommendedName>
        <fullName evidence="15">UvrABC system protein A</fullName>
    </recommendedName>
    <alternativeName>
        <fullName evidence="16">Excinuclease ABC subunit A</fullName>
    </alternativeName>
</protein>
<keyword evidence="6" id="KW-0227">DNA damage</keyword>
<dbReference type="SMART" id="SM00382">
    <property type="entry name" value="AAA"/>
    <property type="match status" value="2"/>
</dbReference>
<dbReference type="Gene3D" id="1.20.1580.10">
    <property type="entry name" value="ABC transporter ATPase like domain"/>
    <property type="match status" value="2"/>
</dbReference>
<evidence type="ECO:0000256" key="3">
    <source>
        <dbReference type="ARBA" id="ARBA00022723"/>
    </source>
</evidence>
<evidence type="ECO:0000256" key="11">
    <source>
        <dbReference type="ARBA" id="ARBA00022881"/>
    </source>
</evidence>
<evidence type="ECO:0000256" key="5">
    <source>
        <dbReference type="ARBA" id="ARBA00022741"/>
    </source>
</evidence>
<organism evidence="18 19">
    <name type="scientific">Nocardia acididurans</name>
    <dbReference type="NCBI Taxonomy" id="2802282"/>
    <lineage>
        <taxon>Bacteria</taxon>
        <taxon>Bacillati</taxon>
        <taxon>Actinomycetota</taxon>
        <taxon>Actinomycetes</taxon>
        <taxon>Mycobacteriales</taxon>
        <taxon>Nocardiaceae</taxon>
        <taxon>Nocardia</taxon>
    </lineage>
</organism>
<name>A0ABS1M6D9_9NOCA</name>
<evidence type="ECO:0000256" key="1">
    <source>
        <dbReference type="ARBA" id="ARBA00004496"/>
    </source>
</evidence>
<dbReference type="InterPro" id="IPR027417">
    <property type="entry name" value="P-loop_NTPase"/>
</dbReference>
<comment type="similarity">
    <text evidence="14">Belongs to the ABC transporter superfamily. UvrA family.</text>
</comment>
<keyword evidence="12" id="KW-0238">DNA-binding</keyword>
<keyword evidence="8" id="KW-0863">Zinc-finger</keyword>
<evidence type="ECO:0000256" key="4">
    <source>
        <dbReference type="ARBA" id="ARBA00022737"/>
    </source>
</evidence>
<comment type="subcellular location">
    <subcellularLocation>
        <location evidence="1">Cytoplasm</location>
    </subcellularLocation>
</comment>
<feature type="domain" description="ABC transporter" evidence="17">
    <location>
        <begin position="222"/>
        <end position="476"/>
    </location>
</feature>
<sequence length="822" mass="88124">MTAHLPEAIRVVGARVHNLRDIDVDVPLWSWVAITGLSGSGKSSLAMNVLYAEGYQRFLDGLSTYTRRRISQAERPDVDRVDYLPATLALRQRPPIPGRRSTVGTMTEVYNVLRLMYSRLGSHLCPNGFRLPPALDAAMRGYTETPECGGRFELPGAESFAFDSFGACPRCGGLGTIEEIDDDALIPNPQLSIAEGAVAPWKLPLRDFQPQIAAQLGVRIDVPYRELTSQERDIVLDGPAVKRHVVVTTKSGRAAELNGTYENARAAVRHSLENASSETTRERLSKFFTLHTCPVCHGTRLRPEALGTLLDGRDIAAVSALTLTELRSWAPGLPGSLPPEMFALADRLTGEFVRAVEPLLTLGLGYLTLDRAGESLSTGERQRIQLTATLQARSTGMLYVLDEPSIGLHPANVEGLREVIRALVDNGNSVVMVDHDVELLRCADQLIEMGPGAGRAGGTIVAQGTVEAVAADHNSITAPYLSGRADPRVREQRPVRADDPHLEITVGDFYTLHGVTARIPVERLTLVTGVSGSGKTSLVLDSLVPALTRQLAGQRLPGHVTQVVTGGIRRVVSVDSTPIGNNSRSTPATYSGAFDGLRALFAATPLARERRWGAGRFSYNVKGGQCPTCAGLGEVSLDVQYLPDMTLTCPACHGARYNPETLEVTVDGLTIADVLALTVADAADRYAATPRIGQPLQALREVGLGYLGLGEPTPYLSGGEAQRMRLASGLRSSQQHMLYVFDEPTTGLHPRDVATLLGVFDRLLRAGATIIAIDHDLDMIANADHVIDMGPGGGPEGGRVVATGTPGEIAGSPDSLTGRYLR</sequence>
<dbReference type="PROSITE" id="PS00211">
    <property type="entry name" value="ABC_TRANSPORTER_1"/>
    <property type="match status" value="1"/>
</dbReference>
<evidence type="ECO:0000256" key="6">
    <source>
        <dbReference type="ARBA" id="ARBA00022763"/>
    </source>
</evidence>